<dbReference type="EMBL" id="JADGJH010001902">
    <property type="protein sequence ID" value="KAJ3107582.1"/>
    <property type="molecule type" value="Genomic_DNA"/>
</dbReference>
<comment type="subcellular location">
    <subcellularLocation>
        <location evidence="1">Nucleus</location>
    </subcellularLocation>
</comment>
<organism evidence="3 4">
    <name type="scientific">Physocladia obscura</name>
    <dbReference type="NCBI Taxonomy" id="109957"/>
    <lineage>
        <taxon>Eukaryota</taxon>
        <taxon>Fungi</taxon>
        <taxon>Fungi incertae sedis</taxon>
        <taxon>Chytridiomycota</taxon>
        <taxon>Chytridiomycota incertae sedis</taxon>
        <taxon>Chytridiomycetes</taxon>
        <taxon>Chytridiales</taxon>
        <taxon>Chytriomycetaceae</taxon>
        <taxon>Physocladia</taxon>
    </lineage>
</organism>
<gene>
    <name evidence="3" type="ORF">HK100_003568</name>
</gene>
<evidence type="ECO:0008006" key="5">
    <source>
        <dbReference type="Google" id="ProtNLM"/>
    </source>
</evidence>
<protein>
    <recommendedName>
        <fullName evidence="5">Transcription factor domain-containing protein</fullName>
    </recommendedName>
</protein>
<evidence type="ECO:0000313" key="3">
    <source>
        <dbReference type="EMBL" id="KAJ3107582.1"/>
    </source>
</evidence>
<dbReference type="PANTHER" id="PTHR31001">
    <property type="entry name" value="UNCHARACTERIZED TRANSCRIPTIONAL REGULATORY PROTEIN"/>
    <property type="match status" value="1"/>
</dbReference>
<evidence type="ECO:0000256" key="1">
    <source>
        <dbReference type="ARBA" id="ARBA00004123"/>
    </source>
</evidence>
<accession>A0AAD5XDH1</accession>
<reference evidence="3" key="1">
    <citation type="submission" date="2020-05" db="EMBL/GenBank/DDBJ databases">
        <title>Phylogenomic resolution of chytrid fungi.</title>
        <authorList>
            <person name="Stajich J.E."/>
            <person name="Amses K."/>
            <person name="Simmons R."/>
            <person name="Seto K."/>
            <person name="Myers J."/>
            <person name="Bonds A."/>
            <person name="Quandt C.A."/>
            <person name="Barry K."/>
            <person name="Liu P."/>
            <person name="Grigoriev I."/>
            <person name="Longcore J.E."/>
            <person name="James T.Y."/>
        </authorList>
    </citation>
    <scope>NUCLEOTIDE SEQUENCE</scope>
    <source>
        <strain evidence="3">JEL0513</strain>
    </source>
</reference>
<keyword evidence="4" id="KW-1185">Reference proteome</keyword>
<sequence>MTQPNQTPVCRECSRRNLTCSYLRSIAPSLLRRPKKNPVAFDAESPLAKRQMRQVQAVEAVAVSMLQPSQVIPAGTLSPDWDKGLGFNEMFSNHSFSLDNLSAAFISDTTSLKTTRTPQDIVETFLVLQKRLPIPVIHPATLRQRVNGLIAVPTDDPFFIAILAYVSAAGTLQDGSPLPYRWTPYGSDKDHAKKYVDQALALLSLGTPSIDILEILVILGMCSWLIPEGMQSQAWIVQSSAIRMALVLNLDSDPDDLVEKDSRLQMTWLEKDRRRRLYHNILVFDYADLILNQSSMGLWRRADNVKQFSSHAQWLAVDPVSQELENHAIEGNRQEEVSWVLFQLIQFQARTVAHSLGLSITVGTSKLVSDSQSMDQQRGLLEAEVAAIMALSSPVLKLSNPLPSLSFLTPDVEVFLQDNSLVLPYATFKCRLSRCCGLLTLYSATLAQCHQQKELDSKSPFDWNDWIHMCSPAYKEFAALLTAKVQLVPSTEFQFQSLPSSSSFSTMKGIQFGRICGVCEAVVAHAGGVSLVTAAKRAANFEDWSSILNVLSVLRWMLECVVSSEGTAAAGVYLESFDRVCAAANLSIPALELEEDAWDIGDLIFA</sequence>
<proteinExistence type="predicted"/>
<comment type="caution">
    <text evidence="3">The sequence shown here is derived from an EMBL/GenBank/DDBJ whole genome shotgun (WGS) entry which is preliminary data.</text>
</comment>
<name>A0AAD5XDH1_9FUNG</name>
<dbReference type="Proteomes" id="UP001211907">
    <property type="component" value="Unassembled WGS sequence"/>
</dbReference>
<evidence type="ECO:0000313" key="4">
    <source>
        <dbReference type="Proteomes" id="UP001211907"/>
    </source>
</evidence>
<dbReference type="InterPro" id="IPR050613">
    <property type="entry name" value="Sec_Metabolite_Reg"/>
</dbReference>
<evidence type="ECO:0000256" key="2">
    <source>
        <dbReference type="ARBA" id="ARBA00023242"/>
    </source>
</evidence>
<dbReference type="GO" id="GO:0005634">
    <property type="term" value="C:nucleus"/>
    <property type="evidence" value="ECO:0007669"/>
    <property type="project" value="UniProtKB-SubCell"/>
</dbReference>
<dbReference type="PANTHER" id="PTHR31001:SF90">
    <property type="entry name" value="CENTROMERE DNA-BINDING PROTEIN COMPLEX CBF3 SUBUNIT B"/>
    <property type="match status" value="1"/>
</dbReference>
<keyword evidence="2" id="KW-0539">Nucleus</keyword>
<dbReference type="CDD" id="cd12148">
    <property type="entry name" value="fungal_TF_MHR"/>
    <property type="match status" value="1"/>
</dbReference>
<dbReference type="AlphaFoldDB" id="A0AAD5XDH1"/>